<accession>A0A6C0JDS6</accession>
<reference evidence="1" key="1">
    <citation type="journal article" date="2020" name="Nature">
        <title>Giant virus diversity and host interactions through global metagenomics.</title>
        <authorList>
            <person name="Schulz F."/>
            <person name="Roux S."/>
            <person name="Paez-Espino D."/>
            <person name="Jungbluth S."/>
            <person name="Walsh D.A."/>
            <person name="Denef V.J."/>
            <person name="McMahon K.D."/>
            <person name="Konstantinidis K.T."/>
            <person name="Eloe-Fadrosh E.A."/>
            <person name="Kyrpides N.C."/>
            <person name="Woyke T."/>
        </authorList>
    </citation>
    <scope>NUCLEOTIDE SEQUENCE</scope>
    <source>
        <strain evidence="1">GVMAG-M-3300027708-20</strain>
    </source>
</reference>
<protein>
    <submittedName>
        <fullName evidence="1">Uncharacterized protein</fullName>
    </submittedName>
</protein>
<name>A0A6C0JDS6_9ZZZZ</name>
<dbReference type="AlphaFoldDB" id="A0A6C0JDS6"/>
<dbReference type="EMBL" id="MN740389">
    <property type="protein sequence ID" value="QHU03779.1"/>
    <property type="molecule type" value="Genomic_DNA"/>
</dbReference>
<organism evidence="1">
    <name type="scientific">viral metagenome</name>
    <dbReference type="NCBI Taxonomy" id="1070528"/>
    <lineage>
        <taxon>unclassified sequences</taxon>
        <taxon>metagenomes</taxon>
        <taxon>organismal metagenomes</taxon>
    </lineage>
</organism>
<sequence length="237" mass="27935">MQPITRYPNPRKTIFQNLTYDNYFLNNKCNDLTKMVNDMQSNIVSLNRFIRSHYDLSFNVMSNVKIVTFDSSDVIISCVHTDTSGNFVSCDDLSMNNLPCVLNPNTKTSKTHISDVEKGFPYYPYPYPHRPPYYPYLYRDIDIKEKPIDHEDDVKRSFRYDPYYGYGYGYPYNLYDGYDYGLLSDDMDYYRDIDPSQLQKHPVPPHPILPVPFPVTKKPVKMNEFEGTHIHIYPPKK</sequence>
<evidence type="ECO:0000313" key="1">
    <source>
        <dbReference type="EMBL" id="QHU03779.1"/>
    </source>
</evidence>
<proteinExistence type="predicted"/>